<dbReference type="AlphaFoldDB" id="A0A2I0IRL0"/>
<protein>
    <submittedName>
        <fullName evidence="3">Uncharacterized protein</fullName>
    </submittedName>
</protein>
<keyword evidence="4" id="KW-1185">Reference proteome</keyword>
<feature type="transmembrane region" description="Helical" evidence="2">
    <location>
        <begin position="49"/>
        <end position="69"/>
    </location>
</feature>
<keyword evidence="2" id="KW-1133">Transmembrane helix</keyword>
<keyword evidence="2" id="KW-0472">Membrane</keyword>
<dbReference type="Proteomes" id="UP000233551">
    <property type="component" value="Unassembled WGS sequence"/>
</dbReference>
<feature type="transmembrane region" description="Helical" evidence="2">
    <location>
        <begin position="89"/>
        <end position="110"/>
    </location>
</feature>
<evidence type="ECO:0000313" key="3">
    <source>
        <dbReference type="EMBL" id="PKI46076.1"/>
    </source>
</evidence>
<feature type="non-terminal residue" evidence="3">
    <location>
        <position position="135"/>
    </location>
</feature>
<dbReference type="EMBL" id="PGOL01002674">
    <property type="protein sequence ID" value="PKI46076.1"/>
    <property type="molecule type" value="Genomic_DNA"/>
</dbReference>
<feature type="region of interest" description="Disordered" evidence="1">
    <location>
        <begin position="1"/>
        <end position="26"/>
    </location>
</feature>
<organism evidence="3 4">
    <name type="scientific">Punica granatum</name>
    <name type="common">Pomegranate</name>
    <dbReference type="NCBI Taxonomy" id="22663"/>
    <lineage>
        <taxon>Eukaryota</taxon>
        <taxon>Viridiplantae</taxon>
        <taxon>Streptophyta</taxon>
        <taxon>Embryophyta</taxon>
        <taxon>Tracheophyta</taxon>
        <taxon>Spermatophyta</taxon>
        <taxon>Magnoliopsida</taxon>
        <taxon>eudicotyledons</taxon>
        <taxon>Gunneridae</taxon>
        <taxon>Pentapetalae</taxon>
        <taxon>rosids</taxon>
        <taxon>malvids</taxon>
        <taxon>Myrtales</taxon>
        <taxon>Lythraceae</taxon>
        <taxon>Punica</taxon>
    </lineage>
</organism>
<sequence>MGSVSEENTRNPGIGSVSVEAEPESPLRNGNNLPNFLLSIRLKYVKLGYHYLISNAMYIFLMPLIGIALAHLSTLTVDDFLRLWDQLKFNLVSVVLCSTLIVFLATLYFMSRPRPIYLVNFACYRPDSERKCTRE</sequence>
<evidence type="ECO:0000256" key="1">
    <source>
        <dbReference type="SAM" id="MobiDB-lite"/>
    </source>
</evidence>
<comment type="caution">
    <text evidence="3">The sequence shown here is derived from an EMBL/GenBank/DDBJ whole genome shotgun (WGS) entry which is preliminary data.</text>
</comment>
<evidence type="ECO:0000256" key="2">
    <source>
        <dbReference type="SAM" id="Phobius"/>
    </source>
</evidence>
<reference evidence="3 4" key="1">
    <citation type="submission" date="2017-11" db="EMBL/GenBank/DDBJ databases">
        <title>De-novo sequencing of pomegranate (Punica granatum L.) genome.</title>
        <authorList>
            <person name="Akparov Z."/>
            <person name="Amiraslanov A."/>
            <person name="Hajiyeva S."/>
            <person name="Abbasov M."/>
            <person name="Kaur K."/>
            <person name="Hamwieh A."/>
            <person name="Solovyev V."/>
            <person name="Salamov A."/>
            <person name="Braich B."/>
            <person name="Kosarev P."/>
            <person name="Mahmoud A."/>
            <person name="Hajiyev E."/>
            <person name="Babayeva S."/>
            <person name="Izzatullayeva V."/>
            <person name="Mammadov A."/>
            <person name="Mammadov A."/>
            <person name="Sharifova S."/>
            <person name="Ojaghi J."/>
            <person name="Eynullazada K."/>
            <person name="Bayramov B."/>
            <person name="Abdulazimova A."/>
            <person name="Shahmuradov I."/>
        </authorList>
    </citation>
    <scope>NUCLEOTIDE SEQUENCE [LARGE SCALE GENOMIC DNA]</scope>
    <source>
        <strain evidence="4">cv. AG2017</strain>
        <tissue evidence="3">Leaf</tissue>
    </source>
</reference>
<name>A0A2I0IRL0_PUNGR</name>
<keyword evidence="2" id="KW-0812">Transmembrane</keyword>
<dbReference type="STRING" id="22663.A0A2I0IRL0"/>
<accession>A0A2I0IRL0</accession>
<evidence type="ECO:0000313" key="4">
    <source>
        <dbReference type="Proteomes" id="UP000233551"/>
    </source>
</evidence>
<gene>
    <name evidence="3" type="ORF">CRG98_033531</name>
</gene>
<proteinExistence type="predicted"/>